<dbReference type="HAMAP" id="MF_00155">
    <property type="entry name" value="CtaG"/>
    <property type="match status" value="1"/>
</dbReference>
<evidence type="ECO:0000313" key="13">
    <source>
        <dbReference type="Proteomes" id="UP000614811"/>
    </source>
</evidence>
<dbReference type="SUPFAM" id="SSF110111">
    <property type="entry name" value="Ctag/Cox11"/>
    <property type="match status" value="1"/>
</dbReference>
<organism evidence="12 13">
    <name type="scientific">Arenicella chitinivorans</name>
    <dbReference type="NCBI Taxonomy" id="1329800"/>
    <lineage>
        <taxon>Bacteria</taxon>
        <taxon>Pseudomonadati</taxon>
        <taxon>Pseudomonadota</taxon>
        <taxon>Gammaproteobacteria</taxon>
        <taxon>Arenicellales</taxon>
        <taxon>Arenicellaceae</taxon>
        <taxon>Arenicella</taxon>
    </lineage>
</organism>
<dbReference type="InterPro" id="IPR007533">
    <property type="entry name" value="Cyt_c_oxidase_assmbl_CtaG"/>
</dbReference>
<dbReference type="RefSeq" id="WP_189399422.1">
    <property type="nucleotide sequence ID" value="NZ_BMXA01000002.1"/>
</dbReference>
<evidence type="ECO:0000256" key="1">
    <source>
        <dbReference type="ARBA" id="ARBA00004007"/>
    </source>
</evidence>
<evidence type="ECO:0000256" key="3">
    <source>
        <dbReference type="ARBA" id="ARBA00009620"/>
    </source>
</evidence>
<proteinExistence type="inferred from homology"/>
<evidence type="ECO:0000256" key="10">
    <source>
        <dbReference type="HAMAP-Rule" id="MF_00155"/>
    </source>
</evidence>
<dbReference type="GO" id="GO:0005886">
    <property type="term" value="C:plasma membrane"/>
    <property type="evidence" value="ECO:0007669"/>
    <property type="project" value="UniProtKB-SubCell"/>
</dbReference>
<evidence type="ECO:0000256" key="9">
    <source>
        <dbReference type="ARBA" id="ARBA00023136"/>
    </source>
</evidence>
<keyword evidence="10" id="KW-0997">Cell inner membrane</keyword>
<comment type="caution">
    <text evidence="12">The sequence shown here is derived from an EMBL/GenBank/DDBJ whole genome shotgun (WGS) entry which is preliminary data.</text>
</comment>
<keyword evidence="9 10" id="KW-0472">Membrane</keyword>
<feature type="transmembrane region" description="Helical" evidence="11">
    <location>
        <begin position="12"/>
        <end position="30"/>
    </location>
</feature>
<dbReference type="NCBIfam" id="NF003465">
    <property type="entry name" value="PRK05089.1"/>
    <property type="match status" value="1"/>
</dbReference>
<dbReference type="AlphaFoldDB" id="A0A918RQ12"/>
<dbReference type="PANTHER" id="PTHR21320">
    <property type="entry name" value="CYTOCHROME C OXIDASE ASSEMBLY PROTEIN COX11-RELATED"/>
    <property type="match status" value="1"/>
</dbReference>
<protein>
    <recommendedName>
        <fullName evidence="4 10">Cytochrome c oxidase assembly protein CtaG</fullName>
    </recommendedName>
</protein>
<reference evidence="12" key="1">
    <citation type="journal article" date="2014" name="Int. J. Syst. Evol. Microbiol.">
        <title>Complete genome sequence of Corynebacterium casei LMG S-19264T (=DSM 44701T), isolated from a smear-ripened cheese.</title>
        <authorList>
            <consortium name="US DOE Joint Genome Institute (JGI-PGF)"/>
            <person name="Walter F."/>
            <person name="Albersmeier A."/>
            <person name="Kalinowski J."/>
            <person name="Ruckert C."/>
        </authorList>
    </citation>
    <scope>NUCLEOTIDE SEQUENCE</scope>
    <source>
        <strain evidence="12">KCTC 12711</strain>
    </source>
</reference>
<reference evidence="12" key="2">
    <citation type="submission" date="2020-09" db="EMBL/GenBank/DDBJ databases">
        <authorList>
            <person name="Sun Q."/>
            <person name="Kim S."/>
        </authorList>
    </citation>
    <scope>NUCLEOTIDE SEQUENCE</scope>
    <source>
        <strain evidence="12">KCTC 12711</strain>
    </source>
</reference>
<dbReference type="PANTHER" id="PTHR21320:SF3">
    <property type="entry name" value="CYTOCHROME C OXIDASE ASSEMBLY PROTEIN COX11, MITOCHONDRIAL-RELATED"/>
    <property type="match status" value="1"/>
</dbReference>
<dbReference type="GO" id="GO:0005507">
    <property type="term" value="F:copper ion binding"/>
    <property type="evidence" value="ECO:0007669"/>
    <property type="project" value="InterPro"/>
</dbReference>
<evidence type="ECO:0000313" key="12">
    <source>
        <dbReference type="EMBL" id="GHA06152.1"/>
    </source>
</evidence>
<sequence>MNRQSGNIVVKLVLIAMLMFGFGYALVPLYDAFCKITGFGGKTDIIEEAAASAIEASDRVVDVTFTSHSHTALPWEFKPLTGAMNVKVGEVKDAVFYVKNYSDKPITGMATFNVTPPRAGFHFKKTECFCFTKQVLQPGEEKEMAVRFMLDTEMPDDVHELTLSYTFFDNSKYAGQ</sequence>
<evidence type="ECO:0000256" key="2">
    <source>
        <dbReference type="ARBA" id="ARBA00004382"/>
    </source>
</evidence>
<keyword evidence="5 10" id="KW-0812">Transmembrane</keyword>
<dbReference type="Proteomes" id="UP000614811">
    <property type="component" value="Unassembled WGS sequence"/>
</dbReference>
<dbReference type="InterPro" id="IPR023471">
    <property type="entry name" value="CtaG/Cox11_dom_sf"/>
</dbReference>
<name>A0A918RQ12_9GAMM</name>
<evidence type="ECO:0000256" key="11">
    <source>
        <dbReference type="SAM" id="Phobius"/>
    </source>
</evidence>
<accession>A0A918RQ12</accession>
<evidence type="ECO:0000256" key="4">
    <source>
        <dbReference type="ARBA" id="ARBA00015384"/>
    </source>
</evidence>
<comment type="similarity">
    <text evidence="3 10">Belongs to the COX11/CtaG family.</text>
</comment>
<keyword evidence="13" id="KW-1185">Reference proteome</keyword>
<evidence type="ECO:0000256" key="5">
    <source>
        <dbReference type="ARBA" id="ARBA00022692"/>
    </source>
</evidence>
<keyword evidence="10" id="KW-1003">Cell membrane</keyword>
<feature type="topological domain" description="Cytoplasmic" evidence="10">
    <location>
        <begin position="1"/>
        <end position="6"/>
    </location>
</feature>
<keyword evidence="8 10" id="KW-0186">Copper</keyword>
<dbReference type="Gene3D" id="2.60.370.10">
    <property type="entry name" value="Ctag/Cox11"/>
    <property type="match status" value="1"/>
</dbReference>
<evidence type="ECO:0000256" key="8">
    <source>
        <dbReference type="ARBA" id="ARBA00023008"/>
    </source>
</evidence>
<gene>
    <name evidence="10" type="primary">ctaG</name>
    <name evidence="12" type="ORF">GCM10008090_14740</name>
</gene>
<dbReference type="EMBL" id="BMXA01000002">
    <property type="protein sequence ID" value="GHA06152.1"/>
    <property type="molecule type" value="Genomic_DNA"/>
</dbReference>
<evidence type="ECO:0000256" key="6">
    <source>
        <dbReference type="ARBA" id="ARBA00022968"/>
    </source>
</evidence>
<feature type="topological domain" description="Periplasmic" evidence="10">
    <location>
        <begin position="27"/>
        <end position="176"/>
    </location>
</feature>
<keyword evidence="6 10" id="KW-0735">Signal-anchor</keyword>
<keyword evidence="7 10" id="KW-1133">Transmembrane helix</keyword>
<dbReference type="PIRSF" id="PIRSF005413">
    <property type="entry name" value="COX11"/>
    <property type="match status" value="1"/>
</dbReference>
<evidence type="ECO:0000256" key="7">
    <source>
        <dbReference type="ARBA" id="ARBA00022989"/>
    </source>
</evidence>
<dbReference type="GO" id="GO:0008535">
    <property type="term" value="P:respiratory chain complex IV assembly"/>
    <property type="evidence" value="ECO:0007669"/>
    <property type="project" value="UniProtKB-UniRule"/>
</dbReference>
<comment type="function">
    <text evidence="1 10">Exerts its effect at some terminal stage of cytochrome c oxidase synthesis, probably by being involved in the insertion of the copper B into subunit I.</text>
</comment>
<dbReference type="Pfam" id="PF04442">
    <property type="entry name" value="CtaG_Cox11"/>
    <property type="match status" value="1"/>
</dbReference>
<comment type="subcellular location">
    <subcellularLocation>
        <location evidence="2 10">Cell inner membrane</location>
        <topology evidence="2 10">Single-pass type II membrane protein</topology>
        <orientation evidence="2 10">Periplasmic side</orientation>
    </subcellularLocation>
</comment>